<keyword evidence="1" id="KW-1185">Reference proteome</keyword>
<evidence type="ECO:0000313" key="3">
    <source>
        <dbReference type="RefSeq" id="XP_040959098.1"/>
    </source>
</evidence>
<organism evidence="1 3">
    <name type="scientific">Gossypium hirsutum</name>
    <name type="common">Upland cotton</name>
    <name type="synonym">Gossypium mexicanum</name>
    <dbReference type="NCBI Taxonomy" id="3635"/>
    <lineage>
        <taxon>Eukaryota</taxon>
        <taxon>Viridiplantae</taxon>
        <taxon>Streptophyta</taxon>
        <taxon>Embryophyta</taxon>
        <taxon>Tracheophyta</taxon>
        <taxon>Spermatophyta</taxon>
        <taxon>Magnoliopsida</taxon>
        <taxon>eudicotyledons</taxon>
        <taxon>Gunneridae</taxon>
        <taxon>Pentapetalae</taxon>
        <taxon>rosids</taxon>
        <taxon>malvids</taxon>
        <taxon>Malvales</taxon>
        <taxon>Malvaceae</taxon>
        <taxon>Malvoideae</taxon>
        <taxon>Gossypium</taxon>
    </lineage>
</organism>
<reference evidence="2 3" key="2">
    <citation type="submission" date="2025-05" db="UniProtKB">
        <authorList>
            <consortium name="RefSeq"/>
        </authorList>
    </citation>
    <scope>IDENTIFICATION</scope>
</reference>
<dbReference type="RefSeq" id="XP_040959097.1">
    <property type="nucleotide sequence ID" value="XM_041103163.1"/>
</dbReference>
<name>A0ABM3AW95_GOSHI</name>
<proteinExistence type="predicted"/>
<dbReference type="GeneID" id="107914361"/>
<accession>A0ABM3AW95</accession>
<evidence type="ECO:0000313" key="2">
    <source>
        <dbReference type="RefSeq" id="XP_040959097.1"/>
    </source>
</evidence>
<gene>
    <name evidence="2 3" type="primary">LOC107914361</name>
</gene>
<dbReference type="RefSeq" id="XP_040959098.1">
    <property type="nucleotide sequence ID" value="XM_041103164.1"/>
</dbReference>
<reference evidence="1" key="1">
    <citation type="journal article" date="2020" name="Nat. Genet.">
        <title>Genomic diversifications of five Gossypium allopolyploid species and their impact on cotton improvement.</title>
        <authorList>
            <person name="Chen Z.J."/>
            <person name="Sreedasyam A."/>
            <person name="Ando A."/>
            <person name="Song Q."/>
            <person name="De Santiago L.M."/>
            <person name="Hulse-Kemp A.M."/>
            <person name="Ding M."/>
            <person name="Ye W."/>
            <person name="Kirkbride R.C."/>
            <person name="Jenkins J."/>
            <person name="Plott C."/>
            <person name="Lovell J."/>
            <person name="Lin Y.M."/>
            <person name="Vaughn R."/>
            <person name="Liu B."/>
            <person name="Simpson S."/>
            <person name="Scheffler B.E."/>
            <person name="Wen L."/>
            <person name="Saski C.A."/>
            <person name="Grover C.E."/>
            <person name="Hu G."/>
            <person name="Conover J.L."/>
            <person name="Carlson J.W."/>
            <person name="Shu S."/>
            <person name="Boston L.B."/>
            <person name="Williams M."/>
            <person name="Peterson D.G."/>
            <person name="McGee K."/>
            <person name="Jones D.C."/>
            <person name="Wendel J.F."/>
            <person name="Stelly D.M."/>
            <person name="Grimwood J."/>
            <person name="Schmutz J."/>
        </authorList>
    </citation>
    <scope>NUCLEOTIDE SEQUENCE [LARGE SCALE GENOMIC DNA]</scope>
    <source>
        <strain evidence="1">cv. TM-1</strain>
    </source>
</reference>
<dbReference type="Proteomes" id="UP000818029">
    <property type="component" value="Chromosome D10"/>
</dbReference>
<sequence length="189" mass="22276">MTLPTSSLFPLSTPLPLLKIYRENGLDRWPHRKPDTGLAAAILMQNLSRISMLREMNITNLERVPKNIGIPGDLIFRRLLLHIQRESWSTRLIFLIRERYKLNWHGKQMKGQARIYLKLGRWKLLEDEASMLLYVEFSKIMYLTQLLVTYLFDKMEEWLGIVLLEALQNGAAVLDLKKLENLFNYIFNT</sequence>
<protein>
    <submittedName>
        <fullName evidence="2 3">Uncharacterized protein isoform X1</fullName>
    </submittedName>
</protein>
<evidence type="ECO:0000313" key="1">
    <source>
        <dbReference type="Proteomes" id="UP000818029"/>
    </source>
</evidence>